<evidence type="ECO:0000256" key="2">
    <source>
        <dbReference type="ARBA" id="ARBA00006386"/>
    </source>
</evidence>
<keyword evidence="5 7" id="KW-1133">Transmembrane helix</keyword>
<keyword evidence="6 7" id="KW-0472">Membrane</keyword>
<protein>
    <submittedName>
        <fullName evidence="8">Permease</fullName>
    </submittedName>
</protein>
<dbReference type="Pfam" id="PF03773">
    <property type="entry name" value="ArsP_1"/>
    <property type="match status" value="1"/>
</dbReference>
<dbReference type="RefSeq" id="WP_124328191.1">
    <property type="nucleotide sequence ID" value="NZ_BEXT01000001.1"/>
</dbReference>
<comment type="caution">
    <text evidence="8">The sequence shown here is derived from an EMBL/GenBank/DDBJ whole genome shotgun (WGS) entry which is preliminary data.</text>
</comment>
<dbReference type="EMBL" id="BEXT01000001">
    <property type="protein sequence ID" value="GBC60828.1"/>
    <property type="molecule type" value="Genomic_DNA"/>
</dbReference>
<evidence type="ECO:0000313" key="8">
    <source>
        <dbReference type="EMBL" id="GBC60828.1"/>
    </source>
</evidence>
<dbReference type="PANTHER" id="PTHR34184">
    <property type="entry name" value="UPF0718 PROTEIN YCGR"/>
    <property type="match status" value="1"/>
</dbReference>
<dbReference type="InterPro" id="IPR005524">
    <property type="entry name" value="DUF318"/>
</dbReference>
<evidence type="ECO:0000256" key="5">
    <source>
        <dbReference type="ARBA" id="ARBA00022989"/>
    </source>
</evidence>
<gene>
    <name evidence="8" type="ORF">DENIS_1787</name>
</gene>
<dbReference type="PANTHER" id="PTHR34184:SF4">
    <property type="entry name" value="UPF0718 PROTEIN YCGR"/>
    <property type="match status" value="1"/>
</dbReference>
<proteinExistence type="inferred from homology"/>
<feature type="transmembrane region" description="Helical" evidence="7">
    <location>
        <begin position="166"/>
        <end position="185"/>
    </location>
</feature>
<dbReference type="AlphaFoldDB" id="A0A401FV51"/>
<evidence type="ECO:0000313" key="9">
    <source>
        <dbReference type="Proteomes" id="UP000288096"/>
    </source>
</evidence>
<dbReference type="Proteomes" id="UP000288096">
    <property type="component" value="Unassembled WGS sequence"/>
</dbReference>
<reference evidence="9" key="2">
    <citation type="submission" date="2019-01" db="EMBL/GenBank/DDBJ databases">
        <title>Genome sequence of Desulfonema ishimotonii strain Tokyo 01.</title>
        <authorList>
            <person name="Fukui M."/>
        </authorList>
    </citation>
    <scope>NUCLEOTIDE SEQUENCE [LARGE SCALE GENOMIC DNA]</scope>
    <source>
        <strain evidence="9">Tokyo 01</strain>
    </source>
</reference>
<dbReference type="OrthoDB" id="9770315at2"/>
<feature type="transmembrane region" description="Helical" evidence="7">
    <location>
        <begin position="64"/>
        <end position="89"/>
    </location>
</feature>
<evidence type="ECO:0000256" key="3">
    <source>
        <dbReference type="ARBA" id="ARBA00022475"/>
    </source>
</evidence>
<reference evidence="9" key="1">
    <citation type="submission" date="2017-11" db="EMBL/GenBank/DDBJ databases">
        <authorList>
            <person name="Watanabe M."/>
            <person name="Kojima H."/>
        </authorList>
    </citation>
    <scope>NUCLEOTIDE SEQUENCE [LARGE SCALE GENOMIC DNA]</scope>
    <source>
        <strain evidence="9">Tokyo 01</strain>
    </source>
</reference>
<keyword evidence="9" id="KW-1185">Reference proteome</keyword>
<evidence type="ECO:0000256" key="6">
    <source>
        <dbReference type="ARBA" id="ARBA00023136"/>
    </source>
</evidence>
<evidence type="ECO:0000256" key="7">
    <source>
        <dbReference type="SAM" id="Phobius"/>
    </source>
</evidence>
<feature type="transmembrane region" description="Helical" evidence="7">
    <location>
        <begin position="95"/>
        <end position="116"/>
    </location>
</feature>
<evidence type="ECO:0000256" key="4">
    <source>
        <dbReference type="ARBA" id="ARBA00022692"/>
    </source>
</evidence>
<evidence type="ECO:0000256" key="1">
    <source>
        <dbReference type="ARBA" id="ARBA00004651"/>
    </source>
</evidence>
<comment type="similarity">
    <text evidence="2">Belongs to the UPF0718 family.</text>
</comment>
<keyword evidence="3" id="KW-1003">Cell membrane</keyword>
<comment type="subcellular location">
    <subcellularLocation>
        <location evidence="1">Cell membrane</location>
        <topology evidence="1">Multi-pass membrane protein</topology>
    </subcellularLocation>
</comment>
<feature type="transmembrane region" description="Helical" evidence="7">
    <location>
        <begin position="29"/>
        <end position="52"/>
    </location>
</feature>
<accession>A0A401FV51</accession>
<sequence>MIPTSPQSGFTGRLKKGLSFAYGELLADIGVWLLMGIFIAGTISCLVPDGLIEQYLGEGIMPMLIMLVIGMPVFVCATSSTPIVAALALKGLSPGAALVFLLAGPVTNAATVTVLIKILGKRVTAIYVAVIAVISLLLGVSVNYLYGLFNISVTGWVQGVASEEHGIFAMAMSALLVILTLKSVLPGLKNKHRHPAKPGDAKCCH</sequence>
<dbReference type="InterPro" id="IPR052923">
    <property type="entry name" value="UPF0718"/>
</dbReference>
<keyword evidence="4 7" id="KW-0812">Transmembrane</keyword>
<organism evidence="8 9">
    <name type="scientific">Desulfonema ishimotonii</name>
    <dbReference type="NCBI Taxonomy" id="45657"/>
    <lineage>
        <taxon>Bacteria</taxon>
        <taxon>Pseudomonadati</taxon>
        <taxon>Thermodesulfobacteriota</taxon>
        <taxon>Desulfobacteria</taxon>
        <taxon>Desulfobacterales</taxon>
        <taxon>Desulfococcaceae</taxon>
        <taxon>Desulfonema</taxon>
    </lineage>
</organism>
<dbReference type="GO" id="GO:0005886">
    <property type="term" value="C:plasma membrane"/>
    <property type="evidence" value="ECO:0007669"/>
    <property type="project" value="UniProtKB-SubCell"/>
</dbReference>
<feature type="transmembrane region" description="Helical" evidence="7">
    <location>
        <begin position="123"/>
        <end position="146"/>
    </location>
</feature>
<name>A0A401FV51_9BACT</name>